<keyword evidence="2" id="KW-1185">Reference proteome</keyword>
<dbReference type="InterPro" id="IPR036010">
    <property type="entry name" value="2Fe-2S_ferredoxin-like_sf"/>
</dbReference>
<gene>
    <name evidence="1" type="ORF">ROJ8625_00369</name>
</gene>
<proteinExistence type="predicted"/>
<protein>
    <submittedName>
        <fullName evidence="1">Uncharacterized protein</fullName>
    </submittedName>
</protein>
<reference evidence="1 2" key="1">
    <citation type="submission" date="2017-03" db="EMBL/GenBank/DDBJ databases">
        <authorList>
            <person name="Afonso C.L."/>
            <person name="Miller P.J."/>
            <person name="Scott M.A."/>
            <person name="Spackman E."/>
            <person name="Goraichik I."/>
            <person name="Dimitrov K.M."/>
            <person name="Suarez D.L."/>
            <person name="Swayne D.E."/>
        </authorList>
    </citation>
    <scope>NUCLEOTIDE SEQUENCE [LARGE SCALE GENOMIC DNA]</scope>
    <source>
        <strain evidence="1 2">CECT 8625</strain>
    </source>
</reference>
<organism evidence="1 2">
    <name type="scientific">Roseivivax jejudonensis</name>
    <dbReference type="NCBI Taxonomy" id="1529041"/>
    <lineage>
        <taxon>Bacteria</taxon>
        <taxon>Pseudomonadati</taxon>
        <taxon>Pseudomonadota</taxon>
        <taxon>Alphaproteobacteria</taxon>
        <taxon>Rhodobacterales</taxon>
        <taxon>Roseobacteraceae</taxon>
        <taxon>Roseivivax</taxon>
    </lineage>
</organism>
<accession>A0A1X6Y7B3</accession>
<dbReference type="GO" id="GO:0051536">
    <property type="term" value="F:iron-sulfur cluster binding"/>
    <property type="evidence" value="ECO:0007669"/>
    <property type="project" value="InterPro"/>
</dbReference>
<evidence type="ECO:0000313" key="2">
    <source>
        <dbReference type="Proteomes" id="UP000193570"/>
    </source>
</evidence>
<sequence>MVHNGGITDDDIEDGYILACCSNAIGKVTIEA</sequence>
<evidence type="ECO:0000313" key="1">
    <source>
        <dbReference type="EMBL" id="SLN12843.1"/>
    </source>
</evidence>
<dbReference type="SUPFAM" id="SSF54292">
    <property type="entry name" value="2Fe-2S ferredoxin-like"/>
    <property type="match status" value="1"/>
</dbReference>
<dbReference type="Proteomes" id="UP000193570">
    <property type="component" value="Unassembled WGS sequence"/>
</dbReference>
<name>A0A1X6Y7B3_9RHOB</name>
<dbReference type="EMBL" id="FWFK01000001">
    <property type="protein sequence ID" value="SLN12843.1"/>
    <property type="molecule type" value="Genomic_DNA"/>
</dbReference>
<dbReference type="AlphaFoldDB" id="A0A1X6Y7B3"/>